<evidence type="ECO:0000313" key="11">
    <source>
        <dbReference type="EMBL" id="SPC17306.1"/>
    </source>
</evidence>
<evidence type="ECO:0000256" key="6">
    <source>
        <dbReference type="ARBA" id="ARBA00022989"/>
    </source>
</evidence>
<dbReference type="Proteomes" id="UP000256862">
    <property type="component" value="Chromosome CO2235"/>
</dbReference>
<dbReference type="SUPFAM" id="SSF103473">
    <property type="entry name" value="MFS general substrate transporter"/>
    <property type="match status" value="1"/>
</dbReference>
<proteinExistence type="predicted"/>
<feature type="transmembrane region" description="Helical" evidence="8">
    <location>
        <begin position="84"/>
        <end position="102"/>
    </location>
</feature>
<feature type="transmembrane region" description="Helical" evidence="8">
    <location>
        <begin position="249"/>
        <end position="269"/>
    </location>
</feature>
<dbReference type="GeneID" id="303491442"/>
<keyword evidence="5 8" id="KW-0812">Transmembrane</keyword>
<organism evidence="11">
    <name type="scientific">Cupriavidus oxalaticus</name>
    <dbReference type="NCBI Taxonomy" id="96344"/>
    <lineage>
        <taxon>Bacteria</taxon>
        <taxon>Pseudomonadati</taxon>
        <taxon>Pseudomonadota</taxon>
        <taxon>Betaproteobacteria</taxon>
        <taxon>Burkholderiales</taxon>
        <taxon>Burkholderiaceae</taxon>
        <taxon>Cupriavidus</taxon>
    </lineage>
</organism>
<dbReference type="NCBIfam" id="NF037955">
    <property type="entry name" value="mfs"/>
    <property type="match status" value="1"/>
</dbReference>
<feature type="transmembrane region" description="Helical" evidence="8">
    <location>
        <begin position="342"/>
        <end position="367"/>
    </location>
</feature>
<dbReference type="OrthoDB" id="9150135at2"/>
<accession>A0A375GEU9</accession>
<dbReference type="InterPro" id="IPR024989">
    <property type="entry name" value="MFS_assoc_dom"/>
</dbReference>
<dbReference type="EMBL" id="CP069812">
    <property type="protein sequence ID" value="QRQ95347.1"/>
    <property type="molecule type" value="Genomic_DNA"/>
</dbReference>
<dbReference type="PIRSF" id="PIRSF004925">
    <property type="entry name" value="HcaT"/>
    <property type="match status" value="1"/>
</dbReference>
<evidence type="ECO:0000256" key="5">
    <source>
        <dbReference type="ARBA" id="ARBA00022692"/>
    </source>
</evidence>
<dbReference type="AlphaFoldDB" id="A0A375GEU9"/>
<keyword evidence="3" id="KW-1003">Cell membrane</keyword>
<evidence type="ECO:0000256" key="4">
    <source>
        <dbReference type="ARBA" id="ARBA00022519"/>
    </source>
</evidence>
<feature type="transmembrane region" description="Helical" evidence="8">
    <location>
        <begin position="301"/>
        <end position="321"/>
    </location>
</feature>
<name>A0A375GEU9_9BURK</name>
<protein>
    <submittedName>
        <fullName evidence="11">MFS transporter</fullName>
    </submittedName>
</protein>
<dbReference type="Gene3D" id="1.20.1250.20">
    <property type="entry name" value="MFS general substrate transporter like domains"/>
    <property type="match status" value="2"/>
</dbReference>
<dbReference type="GO" id="GO:0015528">
    <property type="term" value="F:lactose:proton symporter activity"/>
    <property type="evidence" value="ECO:0007669"/>
    <property type="project" value="TreeGrafter"/>
</dbReference>
<dbReference type="InterPro" id="IPR036259">
    <property type="entry name" value="MFS_trans_sf"/>
</dbReference>
<keyword evidence="7 8" id="KW-0472">Membrane</keyword>
<feature type="transmembrane region" description="Helical" evidence="8">
    <location>
        <begin position="150"/>
        <end position="170"/>
    </location>
</feature>
<keyword evidence="4" id="KW-0997">Cell inner membrane</keyword>
<gene>
    <name evidence="11" type="ORF">CO2235_90180</name>
    <name evidence="10" type="ORF">JTE92_17975</name>
</gene>
<feature type="transmembrane region" description="Helical" evidence="8">
    <location>
        <begin position="276"/>
        <end position="295"/>
    </location>
</feature>
<feature type="transmembrane region" description="Helical" evidence="8">
    <location>
        <begin position="373"/>
        <end position="391"/>
    </location>
</feature>
<evidence type="ECO:0000313" key="12">
    <source>
        <dbReference type="Proteomes" id="UP000623307"/>
    </source>
</evidence>
<keyword evidence="12" id="KW-1185">Reference proteome</keyword>
<feature type="domain" description="Major facilitator superfamily associated" evidence="9">
    <location>
        <begin position="19"/>
        <end position="373"/>
    </location>
</feature>
<dbReference type="Proteomes" id="UP000623307">
    <property type="component" value="Chromosome 2"/>
</dbReference>
<reference evidence="10 12" key="2">
    <citation type="submission" date="2021-02" db="EMBL/GenBank/DDBJ databases">
        <title>Complete Genome Sequence of Cupriavidus oxalaticus Strain Ox1, a Soil Oxalate-Degrading Species.</title>
        <authorList>
            <person name="Palmieri F."/>
            <person name="Udriet P."/>
            <person name="Deuasquier M."/>
            <person name="Beaudoing E."/>
            <person name="Johnson S.L."/>
            <person name="Davenport K.W."/>
            <person name="Chain P.S."/>
            <person name="Bindschedler S."/>
            <person name="Junier P."/>
        </authorList>
    </citation>
    <scope>NUCLEOTIDE SEQUENCE [LARGE SCALE GENOMIC DNA]</scope>
    <source>
        <strain evidence="10 12">Ox1</strain>
    </source>
</reference>
<dbReference type="RefSeq" id="WP_063238503.1">
    <property type="nucleotide sequence ID" value="NZ_CP069810.1"/>
</dbReference>
<evidence type="ECO:0000256" key="1">
    <source>
        <dbReference type="ARBA" id="ARBA00004429"/>
    </source>
</evidence>
<evidence type="ECO:0000256" key="8">
    <source>
        <dbReference type="SAM" id="Phobius"/>
    </source>
</evidence>
<dbReference type="PANTHER" id="PTHR23522">
    <property type="entry name" value="BLL5896 PROTEIN"/>
    <property type="match status" value="1"/>
</dbReference>
<evidence type="ECO:0000256" key="7">
    <source>
        <dbReference type="ARBA" id="ARBA00023136"/>
    </source>
</evidence>
<evidence type="ECO:0000256" key="3">
    <source>
        <dbReference type="ARBA" id="ARBA00022475"/>
    </source>
</evidence>
<dbReference type="InterPro" id="IPR026032">
    <property type="entry name" value="HcaT-like"/>
</dbReference>
<feature type="transmembrane region" description="Helical" evidence="8">
    <location>
        <begin position="176"/>
        <end position="196"/>
    </location>
</feature>
<feature type="transmembrane region" description="Helical" evidence="8">
    <location>
        <begin position="216"/>
        <end position="237"/>
    </location>
</feature>
<feature type="transmembrane region" description="Helical" evidence="8">
    <location>
        <begin position="50"/>
        <end position="72"/>
    </location>
</feature>
<sequence length="427" mass="45511">MTTPPGAGGATGTARPDYARFGLFYLGYYGYVGVISPYVSLYFADRGFNPVQIGVLMASFQVSRIVGPYLWGWLSDVMHTRVRILRVSAFTSLLAFLMLPGVGSYGGMMAMMLTLSLLTSAMSPLGDALTISTLRRHGAFDHRYGRIRMFGSVGFIGAVLAGGALFEAVGMRAFPWVSSALLAILAGVVMTMRDAADEGPRVPAPPALPLLRRPDVAWFLASAFLMMFAHAALYVFYSLWLEKLGYSKFAIGVMWTIGVVAEIVFFYYQGLLFARFALRTILAGTFVLAAVRFGLTGYFAQLAWLMALVQVLHAATFAAHHSASLKRLQAWFAGPLQGRGQALYTGISYGVGGTLGGLAMGWTWNALAPEHTFGLAALAAAAGAFCAAMSFRAEGAAGGDALQASAAQTRSAIASDEVSPGDSMPNR</sequence>
<dbReference type="Pfam" id="PF12832">
    <property type="entry name" value="MFS_1_like"/>
    <property type="match status" value="1"/>
</dbReference>
<evidence type="ECO:0000256" key="2">
    <source>
        <dbReference type="ARBA" id="ARBA00022448"/>
    </source>
</evidence>
<keyword evidence="2" id="KW-0813">Transport</keyword>
<keyword evidence="6 8" id="KW-1133">Transmembrane helix</keyword>
<comment type="subcellular location">
    <subcellularLocation>
        <location evidence="1">Cell inner membrane</location>
        <topology evidence="1">Multi-pass membrane protein</topology>
    </subcellularLocation>
</comment>
<dbReference type="EMBL" id="OGUS01000131">
    <property type="protein sequence ID" value="SPC17306.1"/>
    <property type="molecule type" value="Genomic_DNA"/>
</dbReference>
<dbReference type="GO" id="GO:0030395">
    <property type="term" value="F:lactose binding"/>
    <property type="evidence" value="ECO:0007669"/>
    <property type="project" value="TreeGrafter"/>
</dbReference>
<feature type="transmembrane region" description="Helical" evidence="8">
    <location>
        <begin position="23"/>
        <end position="44"/>
    </location>
</feature>
<dbReference type="PANTHER" id="PTHR23522:SF10">
    <property type="entry name" value="3-PHENYLPROPIONIC ACID TRANSPORTER-RELATED"/>
    <property type="match status" value="1"/>
</dbReference>
<dbReference type="GO" id="GO:0005886">
    <property type="term" value="C:plasma membrane"/>
    <property type="evidence" value="ECO:0007669"/>
    <property type="project" value="UniProtKB-SubCell"/>
</dbReference>
<evidence type="ECO:0000313" key="10">
    <source>
        <dbReference type="EMBL" id="QRQ95347.1"/>
    </source>
</evidence>
<evidence type="ECO:0000259" key="9">
    <source>
        <dbReference type="Pfam" id="PF12832"/>
    </source>
</evidence>
<reference evidence="11" key="1">
    <citation type="submission" date="2018-01" db="EMBL/GenBank/DDBJ databases">
        <authorList>
            <person name="Clerissi C."/>
        </authorList>
    </citation>
    <scope>NUCLEOTIDE SEQUENCE</scope>
    <source>
        <strain evidence="11">Cupriavidus oxalaticus LMG 2235</strain>
    </source>
</reference>